<protein>
    <submittedName>
        <fullName evidence="1">Uncharacterized protein</fullName>
    </submittedName>
</protein>
<accession>A0A2H0N6C9</accession>
<reference evidence="1 2" key="1">
    <citation type="submission" date="2017-09" db="EMBL/GenBank/DDBJ databases">
        <title>Depth-based differentiation of microbial function through sediment-hosted aquifers and enrichment of novel symbionts in the deep terrestrial subsurface.</title>
        <authorList>
            <person name="Probst A.J."/>
            <person name="Ladd B."/>
            <person name="Jarett J.K."/>
            <person name="Geller-Mcgrath D.E."/>
            <person name="Sieber C.M."/>
            <person name="Emerson J.B."/>
            <person name="Anantharaman K."/>
            <person name="Thomas B.C."/>
            <person name="Malmstrom R."/>
            <person name="Stieglmeier M."/>
            <person name="Klingl A."/>
            <person name="Woyke T."/>
            <person name="Ryan C.M."/>
            <person name="Banfield J.F."/>
        </authorList>
    </citation>
    <scope>NUCLEOTIDE SEQUENCE [LARGE SCALE GENOMIC DNA]</scope>
    <source>
        <strain evidence="1">CG11_big_fil_rev_8_21_14_0_20_39_34</strain>
    </source>
</reference>
<gene>
    <name evidence="1" type="ORF">COV59_01150</name>
</gene>
<name>A0A2H0N6C9_9BACT</name>
<sequence length="128" mass="15458">MLTQDKEVRKLQHQVDTLVGELQNLDFSDLESVITWLENFCVVNEHYLIQIPKKNILDYFQKEGFHRYPAPSNFDLESEKRMARWIIGEAMSMLDGTGWNQYQVTGRMRSGWILQFSRMWRRHFHHIR</sequence>
<evidence type="ECO:0000313" key="2">
    <source>
        <dbReference type="Proteomes" id="UP000229600"/>
    </source>
</evidence>
<organism evidence="1 2">
    <name type="scientific">Candidatus Magasanikbacteria bacterium CG11_big_fil_rev_8_21_14_0_20_39_34</name>
    <dbReference type="NCBI Taxonomy" id="1974653"/>
    <lineage>
        <taxon>Bacteria</taxon>
        <taxon>Candidatus Magasanikiibacteriota</taxon>
    </lineage>
</organism>
<proteinExistence type="predicted"/>
<dbReference type="AlphaFoldDB" id="A0A2H0N6C9"/>
<evidence type="ECO:0000313" key="1">
    <source>
        <dbReference type="EMBL" id="PIR04437.1"/>
    </source>
</evidence>
<dbReference type="Proteomes" id="UP000229600">
    <property type="component" value="Unassembled WGS sequence"/>
</dbReference>
<dbReference type="EMBL" id="PCWN01000003">
    <property type="protein sequence ID" value="PIR04437.1"/>
    <property type="molecule type" value="Genomic_DNA"/>
</dbReference>
<comment type="caution">
    <text evidence="1">The sequence shown here is derived from an EMBL/GenBank/DDBJ whole genome shotgun (WGS) entry which is preliminary data.</text>
</comment>